<organism evidence="1 2">
    <name type="scientific">Persicobacter psychrovividus</name>
    <dbReference type="NCBI Taxonomy" id="387638"/>
    <lineage>
        <taxon>Bacteria</taxon>
        <taxon>Pseudomonadati</taxon>
        <taxon>Bacteroidota</taxon>
        <taxon>Cytophagia</taxon>
        <taxon>Cytophagales</taxon>
        <taxon>Persicobacteraceae</taxon>
        <taxon>Persicobacter</taxon>
    </lineage>
</organism>
<geneLocation type="plasmid" evidence="1 2">
    <name>pPP6</name>
</geneLocation>
<keyword evidence="2" id="KW-1185">Reference proteome</keyword>
<keyword evidence="1" id="KW-0614">Plasmid</keyword>
<reference evidence="1 2" key="1">
    <citation type="submission" date="2021-12" db="EMBL/GenBank/DDBJ databases">
        <title>Genome sequencing of bacteria with rrn-lacking chromosome and rrn-plasmid.</title>
        <authorList>
            <person name="Anda M."/>
            <person name="Iwasaki W."/>
        </authorList>
    </citation>
    <scope>NUCLEOTIDE SEQUENCE [LARGE SCALE GENOMIC DNA]</scope>
    <source>
        <strain evidence="1 2">NBRC 101262</strain>
        <plasmid evidence="1 2">pPP6</plasmid>
    </source>
</reference>
<dbReference type="EMBL" id="AP025298">
    <property type="protein sequence ID" value="BDD02056.1"/>
    <property type="molecule type" value="Genomic_DNA"/>
</dbReference>
<sequence>MFEGQVSNHLEIKTLLALIFSKYPNLEGNSFLILSY</sequence>
<evidence type="ECO:0000313" key="2">
    <source>
        <dbReference type="Proteomes" id="UP001354989"/>
    </source>
</evidence>
<protein>
    <submittedName>
        <fullName evidence="1">Uncharacterized protein</fullName>
    </submittedName>
</protein>
<evidence type="ECO:0000313" key="1">
    <source>
        <dbReference type="EMBL" id="BDD02056.1"/>
    </source>
</evidence>
<dbReference type="Proteomes" id="UP001354989">
    <property type="component" value="Plasmid pPP6"/>
</dbReference>
<name>A0ABN6LFV5_9BACT</name>
<proteinExistence type="predicted"/>
<accession>A0ABN6LFV5</accession>
<gene>
    <name evidence="1" type="ORF">PEPS_43360</name>
</gene>